<evidence type="ECO:0000259" key="2">
    <source>
        <dbReference type="PROSITE" id="PS50263"/>
    </source>
</evidence>
<dbReference type="SUPFAM" id="SSF56317">
    <property type="entry name" value="Carbon-nitrogen hydrolase"/>
    <property type="match status" value="1"/>
</dbReference>
<evidence type="ECO:0000256" key="1">
    <source>
        <dbReference type="ARBA" id="ARBA00022801"/>
    </source>
</evidence>
<dbReference type="Gene3D" id="3.60.110.10">
    <property type="entry name" value="Carbon-nitrogen hydrolase"/>
    <property type="match status" value="1"/>
</dbReference>
<dbReference type="EC" id="3.5.-.-" evidence="3"/>
<gene>
    <name evidence="3" type="primary">nit2</name>
    <name evidence="3" type="ORF">DNF11_0331</name>
</gene>
<dbReference type="InterPro" id="IPR045254">
    <property type="entry name" value="Nit1/2_C-N_Hydrolase"/>
</dbReference>
<dbReference type="Pfam" id="PF00795">
    <property type="entry name" value="CN_hydrolase"/>
    <property type="match status" value="1"/>
</dbReference>
<dbReference type="InterPro" id="IPR001110">
    <property type="entry name" value="UPF0012_CS"/>
</dbReference>
<keyword evidence="4" id="KW-1185">Reference proteome</keyword>
<protein>
    <submittedName>
        <fullName evidence="3">Putative hydrolase nit2</fullName>
        <ecNumber evidence="3">3.5.-.-</ecNumber>
    </submittedName>
</protein>
<organism evidence="3 4">
    <name type="scientific">Malassezia restricta (strain ATCC 96810 / NBRC 103918 / CBS 7877)</name>
    <name type="common">Seborrheic dermatitis infection agent</name>
    <dbReference type="NCBI Taxonomy" id="425264"/>
    <lineage>
        <taxon>Eukaryota</taxon>
        <taxon>Fungi</taxon>
        <taxon>Dikarya</taxon>
        <taxon>Basidiomycota</taxon>
        <taxon>Ustilaginomycotina</taxon>
        <taxon>Malasseziomycetes</taxon>
        <taxon>Malasseziales</taxon>
        <taxon>Malasseziaceae</taxon>
        <taxon>Malassezia</taxon>
    </lineage>
</organism>
<evidence type="ECO:0000313" key="4">
    <source>
        <dbReference type="Proteomes" id="UP000269793"/>
    </source>
</evidence>
<dbReference type="InterPro" id="IPR036526">
    <property type="entry name" value="C-N_Hydrolase_sf"/>
</dbReference>
<dbReference type="CDD" id="cd07572">
    <property type="entry name" value="nit"/>
    <property type="match status" value="1"/>
</dbReference>
<dbReference type="EMBL" id="CP033148">
    <property type="protein sequence ID" value="AYO41281.1"/>
    <property type="molecule type" value="Genomic_DNA"/>
</dbReference>
<dbReference type="PANTHER" id="PTHR23088:SF27">
    <property type="entry name" value="DEAMINATED GLUTATHIONE AMIDASE"/>
    <property type="match status" value="1"/>
</dbReference>
<sequence length="281" mass="30459">MLVAVAQMTSGGVIRENLAIAQQLVRRAAMAGAKAVFLPEAADFIAPPASVPTLTRSRDNGAFVSGLCASARDLGVWISVGVHEPPSSTLQEPTRCYNTQLLINDQGSVCAQYRKLHLYDVNVQNGMSILESNTTIPGTELVPPVETPWGRVGLLTCYDMRFPEVSLLLRRMGASILTYPSAFAVRTGGAHWSTLLQARAIDTQCWVLAAAQVGTHPGTTRASWGHAMIVDPWGSIVAQCSDMPPFEPTFCLADITLPPLEKVRADMPLWSQRRNDVYPSL</sequence>
<accession>A0A3G2RZS1</accession>
<dbReference type="OrthoDB" id="10250282at2759"/>
<name>A0A3G2RZS1_MALR7</name>
<dbReference type="GO" id="GO:0016811">
    <property type="term" value="F:hydrolase activity, acting on carbon-nitrogen (but not peptide) bonds, in linear amides"/>
    <property type="evidence" value="ECO:0007669"/>
    <property type="project" value="InterPro"/>
</dbReference>
<dbReference type="PROSITE" id="PS01227">
    <property type="entry name" value="UPF0012"/>
    <property type="match status" value="1"/>
</dbReference>
<dbReference type="AlphaFoldDB" id="A0A3G2RZS1"/>
<dbReference type="Proteomes" id="UP000269793">
    <property type="component" value="Chromosome I"/>
</dbReference>
<reference evidence="3 4" key="1">
    <citation type="submission" date="2018-10" db="EMBL/GenBank/DDBJ databases">
        <title>Complete genome sequence of Malassezia restricta CBS 7877.</title>
        <authorList>
            <person name="Morand S.C."/>
            <person name="Bertignac M."/>
            <person name="Iltis A."/>
            <person name="Kolder I."/>
            <person name="Pirovano W."/>
            <person name="Jourdain R."/>
            <person name="Clavaud C."/>
        </authorList>
    </citation>
    <scope>NUCLEOTIDE SEQUENCE [LARGE SCALE GENOMIC DNA]</scope>
    <source>
        <strain evidence="3 4">CBS 7877</strain>
    </source>
</reference>
<dbReference type="STRING" id="425264.A0A3G2RZS1"/>
<dbReference type="InterPro" id="IPR003010">
    <property type="entry name" value="C-N_Hydrolase"/>
</dbReference>
<keyword evidence="1 3" id="KW-0378">Hydrolase</keyword>
<feature type="domain" description="CN hydrolase" evidence="2">
    <location>
        <begin position="1"/>
        <end position="257"/>
    </location>
</feature>
<dbReference type="PROSITE" id="PS50263">
    <property type="entry name" value="CN_HYDROLASE"/>
    <property type="match status" value="1"/>
</dbReference>
<proteinExistence type="predicted"/>
<dbReference type="VEuPathDB" id="FungiDB:DNF11_0331"/>
<evidence type="ECO:0000313" key="3">
    <source>
        <dbReference type="EMBL" id="AYO41281.1"/>
    </source>
</evidence>
<dbReference type="PANTHER" id="PTHR23088">
    <property type="entry name" value="NITRILASE-RELATED"/>
    <property type="match status" value="1"/>
</dbReference>